<feature type="signal peptide" evidence="1">
    <location>
        <begin position="1"/>
        <end position="21"/>
    </location>
</feature>
<gene>
    <name evidence="2" type="ORF">F5878DRAFT_707239</name>
</gene>
<proteinExistence type="predicted"/>
<evidence type="ECO:0000256" key="1">
    <source>
        <dbReference type="SAM" id="SignalP"/>
    </source>
</evidence>
<evidence type="ECO:0000313" key="2">
    <source>
        <dbReference type="EMBL" id="KAJ3842797.1"/>
    </source>
</evidence>
<dbReference type="EMBL" id="MU805994">
    <property type="protein sequence ID" value="KAJ3842797.1"/>
    <property type="molecule type" value="Genomic_DNA"/>
</dbReference>
<comment type="caution">
    <text evidence="2">The sequence shown here is derived from an EMBL/GenBank/DDBJ whole genome shotgun (WGS) entry which is preliminary data.</text>
</comment>
<dbReference type="Proteomes" id="UP001163846">
    <property type="component" value="Unassembled WGS sequence"/>
</dbReference>
<protein>
    <submittedName>
        <fullName evidence="2">Uncharacterized protein</fullName>
    </submittedName>
</protein>
<keyword evidence="3" id="KW-1185">Reference proteome</keyword>
<sequence>MKFSTASISLLLLSLSQLVSASPIQLVSRATDSELDVWSPTITYPDGEYVVWQAGTTVYNVTWETDNIPESAQNNTGIIMLGYLEDGDDSEHLDWRYPLASGFQLTDGVAYFTVDSSRNLTTRDDYVLCLLGDSGNISKEFTIQAAQA</sequence>
<name>A0AA38PH17_9AGAR</name>
<dbReference type="AlphaFoldDB" id="A0AA38PH17"/>
<evidence type="ECO:0000313" key="3">
    <source>
        <dbReference type="Proteomes" id="UP001163846"/>
    </source>
</evidence>
<organism evidence="2 3">
    <name type="scientific">Lentinula raphanica</name>
    <dbReference type="NCBI Taxonomy" id="153919"/>
    <lineage>
        <taxon>Eukaryota</taxon>
        <taxon>Fungi</taxon>
        <taxon>Dikarya</taxon>
        <taxon>Basidiomycota</taxon>
        <taxon>Agaricomycotina</taxon>
        <taxon>Agaricomycetes</taxon>
        <taxon>Agaricomycetidae</taxon>
        <taxon>Agaricales</taxon>
        <taxon>Marasmiineae</taxon>
        <taxon>Omphalotaceae</taxon>
        <taxon>Lentinula</taxon>
    </lineage>
</organism>
<feature type="chain" id="PRO_5041314900" evidence="1">
    <location>
        <begin position="22"/>
        <end position="148"/>
    </location>
</feature>
<accession>A0AA38PH17</accession>
<reference evidence="2" key="1">
    <citation type="submission" date="2022-08" db="EMBL/GenBank/DDBJ databases">
        <authorList>
            <consortium name="DOE Joint Genome Institute"/>
            <person name="Min B."/>
            <person name="Riley R."/>
            <person name="Sierra-Patev S."/>
            <person name="Naranjo-Ortiz M."/>
            <person name="Looney B."/>
            <person name="Konkel Z."/>
            <person name="Slot J.C."/>
            <person name="Sakamoto Y."/>
            <person name="Steenwyk J.L."/>
            <person name="Rokas A."/>
            <person name="Carro J."/>
            <person name="Camarero S."/>
            <person name="Ferreira P."/>
            <person name="Molpeceres G."/>
            <person name="Ruiz-Duenas F.J."/>
            <person name="Serrano A."/>
            <person name="Henrissat B."/>
            <person name="Drula E."/>
            <person name="Hughes K.W."/>
            <person name="Mata J.L."/>
            <person name="Ishikawa N.K."/>
            <person name="Vargas-Isla R."/>
            <person name="Ushijima S."/>
            <person name="Smith C.A."/>
            <person name="Ahrendt S."/>
            <person name="Andreopoulos W."/>
            <person name="He G."/>
            <person name="Labutti K."/>
            <person name="Lipzen A."/>
            <person name="Ng V."/>
            <person name="Sandor L."/>
            <person name="Barry K."/>
            <person name="Martinez A.T."/>
            <person name="Xiao Y."/>
            <person name="Gibbons J.G."/>
            <person name="Terashima K."/>
            <person name="Hibbett D.S."/>
            <person name="Grigoriev I.V."/>
        </authorList>
    </citation>
    <scope>NUCLEOTIDE SEQUENCE</scope>
    <source>
        <strain evidence="2">TFB9207</strain>
    </source>
</reference>
<keyword evidence="1" id="KW-0732">Signal</keyword>